<dbReference type="AlphaFoldDB" id="A0A6G4XDI3"/>
<dbReference type="Proteomes" id="UP000481109">
    <property type="component" value="Unassembled WGS sequence"/>
</dbReference>
<evidence type="ECO:0000313" key="3">
    <source>
        <dbReference type="Proteomes" id="UP000481109"/>
    </source>
</evidence>
<dbReference type="EMBL" id="JAAKZW010000005">
    <property type="protein sequence ID" value="NGO74711.1"/>
    <property type="molecule type" value="Genomic_DNA"/>
</dbReference>
<dbReference type="InterPro" id="IPR036691">
    <property type="entry name" value="Endo/exonu/phosph_ase_sf"/>
</dbReference>
<dbReference type="PANTHER" id="PTHR41349:SF1">
    <property type="entry name" value="PROTEIN CBG08683"/>
    <property type="match status" value="1"/>
</dbReference>
<organism evidence="2 3">
    <name type="scientific">Streptomyces mesophilus</name>
    <dbReference type="NCBI Taxonomy" id="1775132"/>
    <lineage>
        <taxon>Bacteria</taxon>
        <taxon>Bacillati</taxon>
        <taxon>Actinomycetota</taxon>
        <taxon>Actinomycetes</taxon>
        <taxon>Kitasatosporales</taxon>
        <taxon>Streptomycetaceae</taxon>
        <taxon>Streptomyces</taxon>
    </lineage>
</organism>
<keyword evidence="2" id="KW-0255">Endonuclease</keyword>
<feature type="domain" description="Endonuclease/exonuclease/phosphatase" evidence="1">
    <location>
        <begin position="33"/>
        <end position="339"/>
    </location>
</feature>
<dbReference type="GO" id="GO:0004519">
    <property type="term" value="F:endonuclease activity"/>
    <property type="evidence" value="ECO:0007669"/>
    <property type="project" value="UniProtKB-KW"/>
</dbReference>
<comment type="caution">
    <text evidence="2">The sequence shown here is derived from an EMBL/GenBank/DDBJ whole genome shotgun (WGS) entry which is preliminary data.</text>
</comment>
<evidence type="ECO:0000259" key="1">
    <source>
        <dbReference type="Pfam" id="PF03372"/>
    </source>
</evidence>
<dbReference type="PANTHER" id="PTHR41349">
    <property type="match status" value="1"/>
</dbReference>
<keyword evidence="2" id="KW-0540">Nuclease</keyword>
<dbReference type="Pfam" id="PF03372">
    <property type="entry name" value="Exo_endo_phos"/>
    <property type="match status" value="1"/>
</dbReference>
<evidence type="ECO:0000313" key="2">
    <source>
        <dbReference type="EMBL" id="NGO74711.1"/>
    </source>
</evidence>
<keyword evidence="3" id="KW-1185">Reference proteome</keyword>
<dbReference type="Gene3D" id="3.60.10.10">
    <property type="entry name" value="Endonuclease/exonuclease/phosphatase"/>
    <property type="match status" value="1"/>
</dbReference>
<sequence>MAGATVGAGLIGAGVAEAAEVTQRPARRTLKVLQFNIWLGGSRVDGGRAGIADTVAAVRPDVVLLSESNPQRVADLLADLAERGLTFYDNANPTDPAVISRYPIVDRASFPSWSKAVISVDGTEIAVYSGHLEYRYYVNYLPRGYGGGTPAPLETSEYGWDEIPTGPITDVDLITRLNEASGRTAVTKTMLADAAAERRRGRLAILGGDFNEPSFRDWTRRTRNLFDHNGTVVDWSTTRAIEDAGFRDTYREIHPDPVRTPGFTWPSDNPGADTGELTWAPKADERDRIDFVYYHPDRRIRLLDSVVVGPSTTIVRNERVEETGRDPFWEPTWTWPSDHKAVLSTFRLNSGA</sequence>
<name>A0A6G4XDI3_9ACTN</name>
<reference evidence="2 3" key="1">
    <citation type="submission" date="2020-02" db="EMBL/GenBank/DDBJ databases">
        <title>Whole-genome analyses of novel actinobacteria.</title>
        <authorList>
            <person name="Sahin N."/>
            <person name="Tokatli A."/>
        </authorList>
    </citation>
    <scope>NUCLEOTIDE SEQUENCE [LARGE SCALE GENOMIC DNA]</scope>
    <source>
        <strain evidence="2 3">YC504</strain>
    </source>
</reference>
<gene>
    <name evidence="2" type="ORF">G6045_03265</name>
</gene>
<keyword evidence="2" id="KW-0269">Exonuclease</keyword>
<accession>A0A6G4XDI3</accession>
<dbReference type="InterPro" id="IPR005135">
    <property type="entry name" value="Endo/exonuclease/phosphatase"/>
</dbReference>
<dbReference type="GO" id="GO:0004527">
    <property type="term" value="F:exonuclease activity"/>
    <property type="evidence" value="ECO:0007669"/>
    <property type="project" value="UniProtKB-KW"/>
</dbReference>
<protein>
    <submittedName>
        <fullName evidence="2">Endonuclease/exonuclease/phosphatase family protein</fullName>
    </submittedName>
</protein>
<dbReference type="SUPFAM" id="SSF56219">
    <property type="entry name" value="DNase I-like"/>
    <property type="match status" value="1"/>
</dbReference>
<dbReference type="RefSeq" id="WP_165330230.1">
    <property type="nucleotide sequence ID" value="NZ_JAAKZW010000005.1"/>
</dbReference>
<proteinExistence type="predicted"/>
<keyword evidence="2" id="KW-0378">Hydrolase</keyword>